<sequence>MSTEDRIESTSKKRSKLENGTPKKKLRSRFGCHRCKRLKVKCDELKPSCTLCLKTGSSCDYSIKLTWGGRPFKDEKKSNMGFGTISSFDMKYNPEKSNTHKTQNTAKTLLESIPLTPCASGIPEKIQLMTPEVYSAASITRSTTIDSDRESTSFINESHIIPSKFHILQQPEPKIEEIFQPLDIDQQFTIPSTLIQSSTERLLNTPTYDNFATAFKDLETSNSLAKEFVNQVLLPDLTSFGSNHESNLGDIQSFNSTDVLSEPGLLFEDLTFNSIFFTNTDSPSTSDNDNLFRSIDQVISNEMKDYLYIIPPFIEPIPDLLLQNSKYREYYHYYINIFSKTLVPANPNSYKENPFTCLLPRISMISGTDGLLSGLIAMGVIQTYSCKNTTPSSFPKELISDLLSRVLKDLYQRLTDPKESQSDYTLALILVMTGLDIIRGPRYGWRNHYLGARKIVMSRGFLKAVSERQHPETAKGVSFELADESDLVFFFSRWFAYLDVFGLLAASSDTFTNSPSRNLILWQGPKISKTGRENLKDIDPLMGFDFKILDFFGEIISLIDEREKLCKTPDKLSIGLIQRSLDVKDRLLRYMEETESERDKIRFKIEQDTIDARNSQLDDYEILRATNSVIAFAGVLQIYRRILMMSTQSNIVQEVVVQITEIIRERIPETATAANCTMFSLFSCGCEAVDQETRDFYVERMKILIETGSVGSRDAYNVMVESWETGRFWADILSEKGIDLMFA</sequence>
<reference evidence="5" key="2">
    <citation type="submission" date="2021-01" db="EMBL/GenBank/DDBJ databases">
        <authorList>
            <person name="Schikora-Tamarit M.A."/>
        </authorList>
    </citation>
    <scope>NUCLEOTIDE SEQUENCE</scope>
    <source>
        <strain evidence="5">CBS6341</strain>
    </source>
</reference>
<dbReference type="PROSITE" id="PS00463">
    <property type="entry name" value="ZN2_CY6_FUNGAL_1"/>
    <property type="match status" value="1"/>
</dbReference>
<dbReference type="SMART" id="SM00066">
    <property type="entry name" value="GAL4"/>
    <property type="match status" value="1"/>
</dbReference>
<dbReference type="GO" id="GO:0005634">
    <property type="term" value="C:nucleus"/>
    <property type="evidence" value="ECO:0007669"/>
    <property type="project" value="UniProtKB-SubCell"/>
</dbReference>
<keyword evidence="2" id="KW-0539">Nucleus</keyword>
<comment type="caution">
    <text evidence="5">The sequence shown here is derived from an EMBL/GenBank/DDBJ whole genome shotgun (WGS) entry which is preliminary data.</text>
</comment>
<accession>A0A9P8PWP4</accession>
<dbReference type="CDD" id="cd00067">
    <property type="entry name" value="GAL4"/>
    <property type="match status" value="1"/>
</dbReference>
<dbReference type="Gene3D" id="4.10.240.10">
    <property type="entry name" value="Zn(2)-C6 fungal-type DNA-binding domain"/>
    <property type="match status" value="1"/>
</dbReference>
<name>A0A9P8PWP4_9ASCO</name>
<dbReference type="InterPro" id="IPR001138">
    <property type="entry name" value="Zn2Cys6_DnaBD"/>
</dbReference>
<dbReference type="PROSITE" id="PS50048">
    <property type="entry name" value="ZN2_CY6_FUNGAL_2"/>
    <property type="match status" value="1"/>
</dbReference>
<feature type="domain" description="Zn(2)-C6 fungal-type" evidence="4">
    <location>
        <begin position="31"/>
        <end position="61"/>
    </location>
</feature>
<evidence type="ECO:0000313" key="5">
    <source>
        <dbReference type="EMBL" id="KAH3679877.1"/>
    </source>
</evidence>
<dbReference type="GO" id="GO:0045944">
    <property type="term" value="P:positive regulation of transcription by RNA polymerase II"/>
    <property type="evidence" value="ECO:0007669"/>
    <property type="project" value="TreeGrafter"/>
</dbReference>
<evidence type="ECO:0000256" key="1">
    <source>
        <dbReference type="ARBA" id="ARBA00004123"/>
    </source>
</evidence>
<feature type="compositionally biased region" description="Basic and acidic residues" evidence="3">
    <location>
        <begin position="1"/>
        <end position="11"/>
    </location>
</feature>
<dbReference type="GO" id="GO:0008270">
    <property type="term" value="F:zinc ion binding"/>
    <property type="evidence" value="ECO:0007669"/>
    <property type="project" value="InterPro"/>
</dbReference>
<evidence type="ECO:0000256" key="3">
    <source>
        <dbReference type="SAM" id="MobiDB-lite"/>
    </source>
</evidence>
<gene>
    <name evidence="5" type="ORF">WICMUC_000620</name>
</gene>
<dbReference type="InterPro" id="IPR036864">
    <property type="entry name" value="Zn2-C6_fun-type_DNA-bd_sf"/>
</dbReference>
<proteinExistence type="predicted"/>
<dbReference type="Proteomes" id="UP000769528">
    <property type="component" value="Unassembled WGS sequence"/>
</dbReference>
<dbReference type="Pfam" id="PF11951">
    <property type="entry name" value="Fungal_trans_2"/>
    <property type="match status" value="1"/>
</dbReference>
<protein>
    <recommendedName>
        <fullName evidence="4">Zn(2)-C6 fungal-type domain-containing protein</fullName>
    </recommendedName>
</protein>
<evidence type="ECO:0000256" key="2">
    <source>
        <dbReference type="ARBA" id="ARBA00023242"/>
    </source>
</evidence>
<dbReference type="AlphaFoldDB" id="A0A9P8PWP4"/>
<reference evidence="5" key="1">
    <citation type="journal article" date="2021" name="Open Biol.">
        <title>Shared evolutionary footprints suggest mitochondrial oxidative damage underlies multiple complex I losses in fungi.</title>
        <authorList>
            <person name="Schikora-Tamarit M.A."/>
            <person name="Marcet-Houben M."/>
            <person name="Nosek J."/>
            <person name="Gabaldon T."/>
        </authorList>
    </citation>
    <scope>NUCLEOTIDE SEQUENCE</scope>
    <source>
        <strain evidence="5">CBS6341</strain>
    </source>
</reference>
<dbReference type="PANTHER" id="PTHR37534">
    <property type="entry name" value="TRANSCRIPTIONAL ACTIVATOR PROTEIN UGA3"/>
    <property type="match status" value="1"/>
</dbReference>
<dbReference type="PANTHER" id="PTHR37534:SF43">
    <property type="entry name" value="FINGER DOMAIN PROTEIN, PUTATIVE (AFU_ORTHOLOGUE AFUA_1G01850)-RELATED"/>
    <property type="match status" value="1"/>
</dbReference>
<dbReference type="OrthoDB" id="5229455at2759"/>
<keyword evidence="6" id="KW-1185">Reference proteome</keyword>
<dbReference type="InterPro" id="IPR021858">
    <property type="entry name" value="Fun_TF"/>
</dbReference>
<dbReference type="EMBL" id="JAEUBF010000206">
    <property type="protein sequence ID" value="KAH3679877.1"/>
    <property type="molecule type" value="Genomic_DNA"/>
</dbReference>
<dbReference type="GO" id="GO:0000981">
    <property type="term" value="F:DNA-binding transcription factor activity, RNA polymerase II-specific"/>
    <property type="evidence" value="ECO:0007669"/>
    <property type="project" value="InterPro"/>
</dbReference>
<dbReference type="Pfam" id="PF00172">
    <property type="entry name" value="Zn_clus"/>
    <property type="match status" value="1"/>
</dbReference>
<comment type="subcellular location">
    <subcellularLocation>
        <location evidence="1">Nucleus</location>
    </subcellularLocation>
</comment>
<dbReference type="GO" id="GO:0000976">
    <property type="term" value="F:transcription cis-regulatory region binding"/>
    <property type="evidence" value="ECO:0007669"/>
    <property type="project" value="TreeGrafter"/>
</dbReference>
<evidence type="ECO:0000313" key="6">
    <source>
        <dbReference type="Proteomes" id="UP000769528"/>
    </source>
</evidence>
<dbReference type="SUPFAM" id="SSF57701">
    <property type="entry name" value="Zn2/Cys6 DNA-binding domain"/>
    <property type="match status" value="1"/>
</dbReference>
<feature type="region of interest" description="Disordered" evidence="3">
    <location>
        <begin position="1"/>
        <end position="24"/>
    </location>
</feature>
<organism evidence="5 6">
    <name type="scientific">Wickerhamomyces mucosus</name>
    <dbReference type="NCBI Taxonomy" id="1378264"/>
    <lineage>
        <taxon>Eukaryota</taxon>
        <taxon>Fungi</taxon>
        <taxon>Dikarya</taxon>
        <taxon>Ascomycota</taxon>
        <taxon>Saccharomycotina</taxon>
        <taxon>Saccharomycetes</taxon>
        <taxon>Phaffomycetales</taxon>
        <taxon>Wickerhamomycetaceae</taxon>
        <taxon>Wickerhamomyces</taxon>
    </lineage>
</organism>
<evidence type="ECO:0000259" key="4">
    <source>
        <dbReference type="PROSITE" id="PS50048"/>
    </source>
</evidence>